<evidence type="ECO:0000313" key="1">
    <source>
        <dbReference type="EMBL" id="UYM18345.1"/>
    </source>
</evidence>
<reference evidence="1" key="1">
    <citation type="submission" date="2022-10" db="EMBL/GenBank/DDBJ databases">
        <title>Completed Genome Sequence of two octocoral isolated bacterium, Endozoicomonas euniceicola EF212T and Endozoicomonas gorgoniicola PS125T.</title>
        <authorList>
            <person name="Chiou Y.-J."/>
            <person name="Chen Y.-H."/>
        </authorList>
    </citation>
    <scope>NUCLEOTIDE SEQUENCE</scope>
    <source>
        <strain evidence="1">EF212</strain>
    </source>
</reference>
<dbReference type="RefSeq" id="WP_262601107.1">
    <property type="nucleotide sequence ID" value="NZ_CP103300.1"/>
</dbReference>
<protein>
    <submittedName>
        <fullName evidence="1">Uncharacterized protein</fullName>
    </submittedName>
</protein>
<evidence type="ECO:0000313" key="2">
    <source>
        <dbReference type="Proteomes" id="UP001163255"/>
    </source>
</evidence>
<dbReference type="EMBL" id="CP103300">
    <property type="protein sequence ID" value="UYM18345.1"/>
    <property type="molecule type" value="Genomic_DNA"/>
</dbReference>
<dbReference type="Proteomes" id="UP001163255">
    <property type="component" value="Chromosome"/>
</dbReference>
<organism evidence="1 2">
    <name type="scientific">Endozoicomonas euniceicola</name>
    <dbReference type="NCBI Taxonomy" id="1234143"/>
    <lineage>
        <taxon>Bacteria</taxon>
        <taxon>Pseudomonadati</taxon>
        <taxon>Pseudomonadota</taxon>
        <taxon>Gammaproteobacteria</taxon>
        <taxon>Oceanospirillales</taxon>
        <taxon>Endozoicomonadaceae</taxon>
        <taxon>Endozoicomonas</taxon>
    </lineage>
</organism>
<gene>
    <name evidence="1" type="ORF">NX720_10695</name>
</gene>
<name>A0ABY6H0A6_9GAMM</name>
<keyword evidence="2" id="KW-1185">Reference proteome</keyword>
<proteinExistence type="predicted"/>
<sequence length="488" mass="54781">MSGNASIALLPVFLLIVCLCSKGYAGISAATGQEGANNAFWGAFDESPCVKPGQGWVMVQDKIVPLDRANTHHCYPTRNSANPMLSTLLNTIACHRTCKSASSFTDNSSLSQHNDKIKVRLFHWHLSSDSSYTSSSTQLEHIQSDLTGHLRSNKLKPDILVFTGAMNSVYGNKNEEQWKSLCEAITTELGDPEQLLPLDKRCQNPITKENMNTSVSYTSTHFIRINEIVIISLLPIQLLHSDKGESGMGCGVYSRNGQLVQFSYTLFLAVHFNDVGLKMMITSSEDIGVNHLKSMVGRNSWRYCMNNVLKPLLENYISDMEPMIAVSHISSTSFNPKMMTRLIRGSSANWSGEKELETLVNSQAQYYAELDNVLSKAPRISRVMSRGAPDNKKGRFMRSPQRFYAFRKDSPSITSYLDYLYYLLSRFYGGVVSDYAPMFPSYTTFTIDPTLLQKLPEFYSSQLEKLSEFQSLQLEQPFLNPSELPCLQ</sequence>
<accession>A0ABY6H0A6</accession>